<reference evidence="5 6" key="1">
    <citation type="journal article" date="2021" name="Hortic Res">
        <title>Chromosome-scale assembly of the Dendrobium chrysotoxum genome enhances the understanding of orchid evolution.</title>
        <authorList>
            <person name="Zhang Y."/>
            <person name="Zhang G.Q."/>
            <person name="Zhang D."/>
            <person name="Liu X.D."/>
            <person name="Xu X.Y."/>
            <person name="Sun W.H."/>
            <person name="Yu X."/>
            <person name="Zhu X."/>
            <person name="Wang Z.W."/>
            <person name="Zhao X."/>
            <person name="Zhong W.Y."/>
            <person name="Chen H."/>
            <person name="Yin W.L."/>
            <person name="Huang T."/>
            <person name="Niu S.C."/>
            <person name="Liu Z.J."/>
        </authorList>
    </citation>
    <scope>NUCLEOTIDE SEQUENCE [LARGE SCALE GENOMIC DNA]</scope>
    <source>
        <strain evidence="5">Lindl</strain>
    </source>
</reference>
<dbReference type="InterPro" id="IPR038765">
    <property type="entry name" value="Papain-like_cys_pep_sf"/>
</dbReference>
<feature type="domain" description="Ubiquitin-like protease family profile" evidence="4">
    <location>
        <begin position="11"/>
        <end position="89"/>
    </location>
</feature>
<dbReference type="EMBL" id="JAGFBR010000006">
    <property type="protein sequence ID" value="KAH0465458.1"/>
    <property type="molecule type" value="Genomic_DNA"/>
</dbReference>
<comment type="similarity">
    <text evidence="1">Belongs to the peptidase C48 family.</text>
</comment>
<evidence type="ECO:0000259" key="4">
    <source>
        <dbReference type="Pfam" id="PF02902"/>
    </source>
</evidence>
<dbReference type="Gene3D" id="3.40.395.10">
    <property type="entry name" value="Adenoviral Proteinase, Chain A"/>
    <property type="match status" value="1"/>
</dbReference>
<name>A0AAV7HD15_DENCH</name>
<comment type="caution">
    <text evidence="5">The sequence shown here is derived from an EMBL/GenBank/DDBJ whole genome shotgun (WGS) entry which is preliminary data.</text>
</comment>
<dbReference type="AlphaFoldDB" id="A0AAV7HD15"/>
<dbReference type="InterPro" id="IPR003653">
    <property type="entry name" value="Peptidase_C48_C"/>
</dbReference>
<protein>
    <recommendedName>
        <fullName evidence="4">Ubiquitin-like protease family profile domain-containing protein</fullName>
    </recommendedName>
</protein>
<dbReference type="SUPFAM" id="SSF54001">
    <property type="entry name" value="Cysteine proteinases"/>
    <property type="match status" value="1"/>
</dbReference>
<evidence type="ECO:0000256" key="1">
    <source>
        <dbReference type="ARBA" id="ARBA00005234"/>
    </source>
</evidence>
<keyword evidence="6" id="KW-1185">Reference proteome</keyword>
<evidence type="ECO:0000313" key="6">
    <source>
        <dbReference type="Proteomes" id="UP000775213"/>
    </source>
</evidence>
<gene>
    <name evidence="5" type="ORF">IEQ34_005561</name>
</gene>
<dbReference type="Proteomes" id="UP000775213">
    <property type="component" value="Unassembled WGS sequence"/>
</dbReference>
<evidence type="ECO:0000256" key="3">
    <source>
        <dbReference type="ARBA" id="ARBA00022801"/>
    </source>
</evidence>
<evidence type="ECO:0000256" key="2">
    <source>
        <dbReference type="ARBA" id="ARBA00022670"/>
    </source>
</evidence>
<keyword evidence="3" id="KW-0378">Hydrolase</keyword>
<accession>A0AAV7HD15</accession>
<proteinExistence type="inferred from homology"/>
<sequence>MFIQHINKGRLKEKVWEFYDSIPNPQHKEVLSTFIKNIYEDTKGSFGSNITKRNIQTLKGVPTQSNSVDCGMFVCKYIENFILQSKVDWEEYKNWQEEILKFMAKFAYAHFLTINK</sequence>
<evidence type="ECO:0000313" key="5">
    <source>
        <dbReference type="EMBL" id="KAH0465458.1"/>
    </source>
</evidence>
<dbReference type="GO" id="GO:0006508">
    <property type="term" value="P:proteolysis"/>
    <property type="evidence" value="ECO:0007669"/>
    <property type="project" value="UniProtKB-KW"/>
</dbReference>
<keyword evidence="2" id="KW-0645">Protease</keyword>
<dbReference type="GO" id="GO:0008234">
    <property type="term" value="F:cysteine-type peptidase activity"/>
    <property type="evidence" value="ECO:0007669"/>
    <property type="project" value="InterPro"/>
</dbReference>
<organism evidence="5 6">
    <name type="scientific">Dendrobium chrysotoxum</name>
    <name type="common">Orchid</name>
    <dbReference type="NCBI Taxonomy" id="161865"/>
    <lineage>
        <taxon>Eukaryota</taxon>
        <taxon>Viridiplantae</taxon>
        <taxon>Streptophyta</taxon>
        <taxon>Embryophyta</taxon>
        <taxon>Tracheophyta</taxon>
        <taxon>Spermatophyta</taxon>
        <taxon>Magnoliopsida</taxon>
        <taxon>Liliopsida</taxon>
        <taxon>Asparagales</taxon>
        <taxon>Orchidaceae</taxon>
        <taxon>Epidendroideae</taxon>
        <taxon>Malaxideae</taxon>
        <taxon>Dendrobiinae</taxon>
        <taxon>Dendrobium</taxon>
    </lineage>
</organism>
<dbReference type="Pfam" id="PF02902">
    <property type="entry name" value="Peptidase_C48"/>
    <property type="match status" value="1"/>
</dbReference>